<dbReference type="InterPro" id="IPR016024">
    <property type="entry name" value="ARM-type_fold"/>
</dbReference>
<protein>
    <recommendedName>
        <fullName evidence="3">DNA alkylation repair protein</fullName>
    </recommendedName>
</protein>
<dbReference type="InterPro" id="IPR021133">
    <property type="entry name" value="HEAT_type_2"/>
</dbReference>
<organism evidence="1 2">
    <name type="scientific">Paenibacillus sambharensis</name>
    <dbReference type="NCBI Taxonomy" id="1803190"/>
    <lineage>
        <taxon>Bacteria</taxon>
        <taxon>Bacillati</taxon>
        <taxon>Bacillota</taxon>
        <taxon>Bacilli</taxon>
        <taxon>Bacillales</taxon>
        <taxon>Paenibacillaceae</taxon>
        <taxon>Paenibacillus</taxon>
    </lineage>
</organism>
<name>A0A2W1LFF7_9BACL</name>
<dbReference type="InterPro" id="IPR014825">
    <property type="entry name" value="DNA_alkylation"/>
</dbReference>
<accession>A0A2W1LFF7</accession>
<proteinExistence type="predicted"/>
<dbReference type="Gene3D" id="1.25.40.290">
    <property type="entry name" value="ARM repeat domains"/>
    <property type="match status" value="1"/>
</dbReference>
<sequence length="375" mass="42437">MAEPLKNEYSPDFVRRLAKLAADAEPAFDAAGFERAVLDEAWGTMELKARTRRVSSLLGQYLPADYDRALDILYKIEGGFRGLTHLIFPDFVEQYGLASEHWERSMEALQRFTKGSTAEFAVRPFLIREPERMLRQMAVWAENESEHVRRLASEGCRPRLPWAQALPAFKKDPAPLLPILEKLRQDESLYVRKSVANNLNDIAKDHPGVVIETARRWQGIHPHTDWIIRHGCRTLIRAADPDIMSLFGYADSEEGGPLADVLAWQVTPERIAIGGQTGLSYRLRVREGESVRLRIEYGIYFVKASGKTSRKLFLLTDKTSPGGSMIEGARTHRWADLSTRKHYPGEHRVVLVINGRETASALLQLGTGEDLLHNQ</sequence>
<dbReference type="OrthoDB" id="9797162at2"/>
<dbReference type="AlphaFoldDB" id="A0A2W1LFF7"/>
<evidence type="ECO:0000313" key="1">
    <source>
        <dbReference type="EMBL" id="PZD93164.1"/>
    </source>
</evidence>
<evidence type="ECO:0008006" key="3">
    <source>
        <dbReference type="Google" id="ProtNLM"/>
    </source>
</evidence>
<dbReference type="EMBL" id="QKRB01000058">
    <property type="protein sequence ID" value="PZD93164.1"/>
    <property type="molecule type" value="Genomic_DNA"/>
</dbReference>
<comment type="caution">
    <text evidence="1">The sequence shown here is derived from an EMBL/GenBank/DDBJ whole genome shotgun (WGS) entry which is preliminary data.</text>
</comment>
<dbReference type="RefSeq" id="WP_111149477.1">
    <property type="nucleotide sequence ID" value="NZ_QKRB01000058.1"/>
</dbReference>
<gene>
    <name evidence="1" type="ORF">DNH61_24255</name>
</gene>
<dbReference type="PROSITE" id="PS50077">
    <property type="entry name" value="HEAT_REPEAT"/>
    <property type="match status" value="1"/>
</dbReference>
<reference evidence="1 2" key="1">
    <citation type="submission" date="2018-06" db="EMBL/GenBank/DDBJ databases">
        <title>Paenibacillus imtechensis sp. nov.</title>
        <authorList>
            <person name="Pinnaka A.K."/>
            <person name="Singh H."/>
            <person name="Kaur M."/>
        </authorList>
    </citation>
    <scope>NUCLEOTIDE SEQUENCE [LARGE SCALE GENOMIC DNA]</scope>
    <source>
        <strain evidence="1 2">SMB1</strain>
    </source>
</reference>
<evidence type="ECO:0000313" key="2">
    <source>
        <dbReference type="Proteomes" id="UP000249522"/>
    </source>
</evidence>
<dbReference type="Proteomes" id="UP000249522">
    <property type="component" value="Unassembled WGS sequence"/>
</dbReference>
<dbReference type="Pfam" id="PF08713">
    <property type="entry name" value="DNA_alkylation"/>
    <property type="match status" value="1"/>
</dbReference>
<keyword evidence="2" id="KW-1185">Reference proteome</keyword>
<dbReference type="SUPFAM" id="SSF48371">
    <property type="entry name" value="ARM repeat"/>
    <property type="match status" value="1"/>
</dbReference>